<proteinExistence type="predicted"/>
<name>A0A0T7H3L5_NEOGA</name>
<evidence type="ECO:0000313" key="1">
    <source>
        <dbReference type="EMBL" id="CDZ54122.1"/>
    </source>
</evidence>
<dbReference type="AlphaFoldDB" id="A0A0T7H3L5"/>
<gene>
    <name evidence="1" type="ORF">NGAL_HAMBI1189_53480</name>
</gene>
<protein>
    <submittedName>
        <fullName evidence="1">Uncharacterized protein</fullName>
    </submittedName>
</protein>
<sequence length="93" mass="10572">MTEATFTFRVEEELKAAFTEAAKADDQTSAQLLRKFMRDYIKQQQEAADYDVWFRQKVQKAIGSANAGDLLSEDDIETEFAALREEAQKSSAQ</sequence>
<dbReference type="Gene3D" id="6.20.450.20">
    <property type="match status" value="1"/>
</dbReference>
<dbReference type="Proteomes" id="UP000039660">
    <property type="component" value="Unassembled WGS sequence"/>
</dbReference>
<dbReference type="RefSeq" id="WP_046638141.1">
    <property type="nucleotide sequence ID" value="NZ_CCRK01000019.1"/>
</dbReference>
<evidence type="ECO:0000313" key="2">
    <source>
        <dbReference type="Proteomes" id="UP000039660"/>
    </source>
</evidence>
<accession>A0A0T7H3L5</accession>
<dbReference type="EMBL" id="CCRK01000019">
    <property type="protein sequence ID" value="CDZ54122.1"/>
    <property type="molecule type" value="Genomic_DNA"/>
</dbReference>
<reference evidence="1 2" key="1">
    <citation type="submission" date="2014-08" db="EMBL/GenBank/DDBJ databases">
        <authorList>
            <person name="Chen Y.-H."/>
        </authorList>
    </citation>
    <scope>NUCLEOTIDE SEQUENCE [LARGE SCALE GENOMIC DNA]</scope>
</reference>
<organism evidence="1 2">
    <name type="scientific">Neorhizobium galegae bv. officinalis</name>
    <dbReference type="NCBI Taxonomy" id="323656"/>
    <lineage>
        <taxon>Bacteria</taxon>
        <taxon>Pseudomonadati</taxon>
        <taxon>Pseudomonadota</taxon>
        <taxon>Alphaproteobacteria</taxon>
        <taxon>Hyphomicrobiales</taxon>
        <taxon>Rhizobiaceae</taxon>
        <taxon>Rhizobium/Agrobacterium group</taxon>
        <taxon>Neorhizobium</taxon>
    </lineage>
</organism>